<dbReference type="PROSITE" id="PS50262">
    <property type="entry name" value="G_PROTEIN_RECEP_F1_2"/>
    <property type="match status" value="1"/>
</dbReference>
<reference evidence="7" key="1">
    <citation type="submission" date="2003-11" db="EMBL/GenBank/DDBJ databases">
        <title>Olfactory Receptor Gene Expression in Tiger Salamander Olfactory Epithelium.</title>
        <authorList>
            <person name="Marchand J.E."/>
            <person name="Yang X."/>
            <person name="Chikaraishi D."/>
            <person name="Krieger J."/>
            <person name="Breer H."/>
            <person name="Kauer J.S."/>
        </authorList>
    </citation>
    <scope>NUCLEOTIDE SEQUENCE</scope>
    <source>
        <tissue evidence="7">Olfactory epithelium</tissue>
    </source>
</reference>
<keyword evidence="7" id="KW-0675">Receptor</keyword>
<proteinExistence type="evidence at transcript level"/>
<protein>
    <submittedName>
        <fullName evidence="7">Olfactory receptor</fullName>
    </submittedName>
</protein>
<dbReference type="Pfam" id="PF00001">
    <property type="entry name" value="7tm_1"/>
    <property type="match status" value="1"/>
</dbReference>
<evidence type="ECO:0000256" key="4">
    <source>
        <dbReference type="ARBA" id="ARBA00023136"/>
    </source>
</evidence>
<feature type="transmembrane region" description="Helical" evidence="5">
    <location>
        <begin position="39"/>
        <end position="60"/>
    </location>
</feature>
<dbReference type="InterPro" id="IPR017452">
    <property type="entry name" value="GPCR_Rhodpsn_7TM"/>
</dbReference>
<feature type="domain" description="G-protein coupled receptors family 1 profile" evidence="6">
    <location>
        <begin position="1"/>
        <end position="164"/>
    </location>
</feature>
<dbReference type="GO" id="GO:0004930">
    <property type="term" value="F:G protein-coupled receptor activity"/>
    <property type="evidence" value="ECO:0007669"/>
    <property type="project" value="InterPro"/>
</dbReference>
<dbReference type="GO" id="GO:0016020">
    <property type="term" value="C:membrane"/>
    <property type="evidence" value="ECO:0007669"/>
    <property type="project" value="UniProtKB-SubCell"/>
</dbReference>
<dbReference type="EMBL" id="AY485184">
    <property type="protein sequence ID" value="AAR22992.1"/>
    <property type="molecule type" value="mRNA"/>
</dbReference>
<evidence type="ECO:0000256" key="2">
    <source>
        <dbReference type="ARBA" id="ARBA00022692"/>
    </source>
</evidence>
<keyword evidence="4 5" id="KW-0472">Membrane</keyword>
<keyword evidence="2 5" id="KW-0812">Transmembrane</keyword>
<dbReference type="Gene3D" id="1.20.1070.10">
    <property type="entry name" value="Rhodopsin 7-helix transmembrane proteins"/>
    <property type="match status" value="1"/>
</dbReference>
<evidence type="ECO:0000259" key="6">
    <source>
        <dbReference type="PROSITE" id="PS50262"/>
    </source>
</evidence>
<organism evidence="7">
    <name type="scientific">Ambystoma tigrinum</name>
    <name type="common">Eastern tiger salamander</name>
    <dbReference type="NCBI Taxonomy" id="8305"/>
    <lineage>
        <taxon>Eukaryota</taxon>
        <taxon>Metazoa</taxon>
        <taxon>Chordata</taxon>
        <taxon>Craniata</taxon>
        <taxon>Vertebrata</taxon>
        <taxon>Euteleostomi</taxon>
        <taxon>Amphibia</taxon>
        <taxon>Batrachia</taxon>
        <taxon>Caudata</taxon>
        <taxon>Salamandroidea</taxon>
        <taxon>Ambystomatidae</taxon>
        <taxon>Ambystoma</taxon>
    </lineage>
</organism>
<evidence type="ECO:0000256" key="3">
    <source>
        <dbReference type="ARBA" id="ARBA00022989"/>
    </source>
</evidence>
<dbReference type="SUPFAM" id="SSF81321">
    <property type="entry name" value="Family A G protein-coupled receptor-like"/>
    <property type="match status" value="1"/>
</dbReference>
<name>Q6JH53_AMBTI</name>
<accession>Q6JH53</accession>
<dbReference type="AlphaFoldDB" id="Q6JH53"/>
<dbReference type="InterPro" id="IPR000276">
    <property type="entry name" value="GPCR_Rhodpsn"/>
</dbReference>
<dbReference type="PROSITE" id="PS00237">
    <property type="entry name" value="G_PROTEIN_RECEP_F1_1"/>
    <property type="match status" value="1"/>
</dbReference>
<sequence length="164" mass="18303">LFLTNFAFLEIWHTTTTMPTFLSGFLTIRRSISHQGCSYALCIFFCFGPTEVFLLAVMALDRYVAICNPLRYSAIMEPNHLYPASWRLMGLRVCNRVGTHCTNHQTDLLCGQSDQTTSSATFAPLISLACSDKALSEITFFTLSHSVVLSSTVSYVNIGRTIVR</sequence>
<feature type="non-terminal residue" evidence="7">
    <location>
        <position position="164"/>
    </location>
</feature>
<feature type="non-terminal residue" evidence="7">
    <location>
        <position position="1"/>
    </location>
</feature>
<evidence type="ECO:0000256" key="5">
    <source>
        <dbReference type="SAM" id="Phobius"/>
    </source>
</evidence>
<keyword evidence="3 5" id="KW-1133">Transmembrane helix</keyword>
<evidence type="ECO:0000256" key="1">
    <source>
        <dbReference type="ARBA" id="ARBA00004370"/>
    </source>
</evidence>
<comment type="subcellular location">
    <subcellularLocation>
        <location evidence="1">Membrane</location>
    </subcellularLocation>
</comment>
<dbReference type="PANTHER" id="PTHR26453">
    <property type="entry name" value="OLFACTORY RECEPTOR"/>
    <property type="match status" value="1"/>
</dbReference>
<evidence type="ECO:0000313" key="7">
    <source>
        <dbReference type="EMBL" id="AAR22992.1"/>
    </source>
</evidence>
<feature type="transmembrane region" description="Helical" evidence="5">
    <location>
        <begin position="6"/>
        <end position="27"/>
    </location>
</feature>